<gene>
    <name evidence="2" type="ORF">ACH5RR_009347</name>
</gene>
<proteinExistence type="predicted"/>
<keyword evidence="3" id="KW-1185">Reference proteome</keyword>
<dbReference type="PANTHER" id="PTHR47976">
    <property type="entry name" value="G-TYPE LECTIN S-RECEPTOR-LIKE SERINE/THREONINE-PROTEIN KINASE SD2-5"/>
    <property type="match status" value="1"/>
</dbReference>
<dbReference type="InterPro" id="IPR051343">
    <property type="entry name" value="G-type_lectin_kinases/EP1-like"/>
</dbReference>
<organism evidence="2 3">
    <name type="scientific">Cinchona calisaya</name>
    <dbReference type="NCBI Taxonomy" id="153742"/>
    <lineage>
        <taxon>Eukaryota</taxon>
        <taxon>Viridiplantae</taxon>
        <taxon>Streptophyta</taxon>
        <taxon>Embryophyta</taxon>
        <taxon>Tracheophyta</taxon>
        <taxon>Spermatophyta</taxon>
        <taxon>Magnoliopsida</taxon>
        <taxon>eudicotyledons</taxon>
        <taxon>Gunneridae</taxon>
        <taxon>Pentapetalae</taxon>
        <taxon>asterids</taxon>
        <taxon>lamiids</taxon>
        <taxon>Gentianales</taxon>
        <taxon>Rubiaceae</taxon>
        <taxon>Cinchonoideae</taxon>
        <taxon>Cinchoneae</taxon>
        <taxon>Cinchona</taxon>
    </lineage>
</organism>
<reference evidence="2 3" key="1">
    <citation type="submission" date="2024-11" db="EMBL/GenBank/DDBJ databases">
        <title>A near-complete genome assembly of Cinchona calisaya.</title>
        <authorList>
            <person name="Lian D.C."/>
            <person name="Zhao X.W."/>
            <person name="Wei L."/>
        </authorList>
    </citation>
    <scope>NUCLEOTIDE SEQUENCE [LARGE SCALE GENOMIC DNA]</scope>
    <source>
        <tissue evidence="2">Nenye</tissue>
    </source>
</reference>
<keyword evidence="1" id="KW-0732">Signal</keyword>
<comment type="caution">
    <text evidence="2">The sequence shown here is derived from an EMBL/GenBank/DDBJ whole genome shotgun (WGS) entry which is preliminary data.</text>
</comment>
<dbReference type="Proteomes" id="UP001630127">
    <property type="component" value="Unassembled WGS sequence"/>
</dbReference>
<accession>A0ABD3AHG7</accession>
<dbReference type="AlphaFoldDB" id="A0ABD3AHG7"/>
<sequence length="243" mass="27835">MTSTTNSKWSPLWSMQDNICLSIMGDKGSRACGFNSNCSLKNDKKSNCECPERYLLDPNNKYDSRIPNFTLSCAQVEPNSTAEVYDLIVHDDVNWSLLDYEQINPSNETFFRQSCLQDCLCAVAIFRSNSCWKKKLPLSNGRLFVCKLATNWNLEQLVWLLPLIWKKKIMFHPNTNAAVETNLHCLAYQELAEAKNGFKKELGKGSCGVVYKGELQKSCRKIIVAVKKLDRMLEMPRRNFVLK</sequence>
<name>A0ABD3AHG7_9GENT</name>
<dbReference type="Gene3D" id="3.30.200.20">
    <property type="entry name" value="Phosphorylase Kinase, domain 1"/>
    <property type="match status" value="1"/>
</dbReference>
<dbReference type="EMBL" id="JBJUIK010000004">
    <property type="protein sequence ID" value="KAL3530025.1"/>
    <property type="molecule type" value="Genomic_DNA"/>
</dbReference>
<dbReference type="InterPro" id="IPR011009">
    <property type="entry name" value="Kinase-like_dom_sf"/>
</dbReference>
<evidence type="ECO:0000256" key="1">
    <source>
        <dbReference type="ARBA" id="ARBA00022729"/>
    </source>
</evidence>
<dbReference type="SUPFAM" id="SSF56112">
    <property type="entry name" value="Protein kinase-like (PK-like)"/>
    <property type="match status" value="1"/>
</dbReference>
<evidence type="ECO:0000313" key="2">
    <source>
        <dbReference type="EMBL" id="KAL3530025.1"/>
    </source>
</evidence>
<evidence type="ECO:0000313" key="3">
    <source>
        <dbReference type="Proteomes" id="UP001630127"/>
    </source>
</evidence>
<dbReference type="PANTHER" id="PTHR47976:SF15">
    <property type="entry name" value="G-TYPE LECTIN S-RECEPTOR-LIKE SERINE_THREONINE-PROTEIN KINASE RLK1"/>
    <property type="match status" value="1"/>
</dbReference>
<protein>
    <submittedName>
        <fullName evidence="2">Uncharacterized protein</fullName>
    </submittedName>
</protein>